<dbReference type="InterPro" id="IPR004695">
    <property type="entry name" value="SLAC1/Mae1/Ssu1/TehA"/>
</dbReference>
<proteinExistence type="predicted"/>
<feature type="compositionally biased region" description="Polar residues" evidence="5">
    <location>
        <begin position="100"/>
        <end position="113"/>
    </location>
</feature>
<evidence type="ECO:0000256" key="5">
    <source>
        <dbReference type="SAM" id="MobiDB-lite"/>
    </source>
</evidence>
<keyword evidence="4 6" id="KW-0472">Membrane</keyword>
<feature type="transmembrane region" description="Helical" evidence="6">
    <location>
        <begin position="477"/>
        <end position="497"/>
    </location>
</feature>
<feature type="transmembrane region" description="Helical" evidence="6">
    <location>
        <begin position="149"/>
        <end position="171"/>
    </location>
</feature>
<evidence type="ECO:0000256" key="6">
    <source>
        <dbReference type="SAM" id="Phobius"/>
    </source>
</evidence>
<dbReference type="EMBL" id="MU859158">
    <property type="protein sequence ID" value="KAK3951074.1"/>
    <property type="molecule type" value="Genomic_DNA"/>
</dbReference>
<comment type="subcellular location">
    <subcellularLocation>
        <location evidence="1">Membrane</location>
        <topology evidence="1">Multi-pass membrane protein</topology>
    </subcellularLocation>
</comment>
<dbReference type="PANTHER" id="PTHR31162:SF3">
    <property type="entry name" value="TRANSPORTER_MALIC ACID TRANSPORT PROTEIN, PUTATIVE-RELATED"/>
    <property type="match status" value="1"/>
</dbReference>
<evidence type="ECO:0000313" key="8">
    <source>
        <dbReference type="Proteomes" id="UP001303222"/>
    </source>
</evidence>
<feature type="region of interest" description="Disordered" evidence="5">
    <location>
        <begin position="78"/>
        <end position="127"/>
    </location>
</feature>
<dbReference type="InterPro" id="IPR038665">
    <property type="entry name" value="Voltage-dep_anion_channel_sf"/>
</dbReference>
<dbReference type="InterPro" id="IPR030185">
    <property type="entry name" value="Mae1"/>
</dbReference>
<feature type="transmembrane region" description="Helical" evidence="6">
    <location>
        <begin position="365"/>
        <end position="384"/>
    </location>
</feature>
<accession>A0AAN6NTZ0</accession>
<evidence type="ECO:0000256" key="2">
    <source>
        <dbReference type="ARBA" id="ARBA00022692"/>
    </source>
</evidence>
<organism evidence="7 8">
    <name type="scientific">Pseudoneurospora amorphoporcata</name>
    <dbReference type="NCBI Taxonomy" id="241081"/>
    <lineage>
        <taxon>Eukaryota</taxon>
        <taxon>Fungi</taxon>
        <taxon>Dikarya</taxon>
        <taxon>Ascomycota</taxon>
        <taxon>Pezizomycotina</taxon>
        <taxon>Sordariomycetes</taxon>
        <taxon>Sordariomycetidae</taxon>
        <taxon>Sordariales</taxon>
        <taxon>Sordariaceae</taxon>
        <taxon>Pseudoneurospora</taxon>
    </lineage>
</organism>
<dbReference type="PANTHER" id="PTHR31162">
    <property type="entry name" value="MALIC ACID TRANSPORT PROTEIN-RELATED"/>
    <property type="match status" value="1"/>
</dbReference>
<reference evidence="7" key="2">
    <citation type="submission" date="2023-06" db="EMBL/GenBank/DDBJ databases">
        <authorList>
            <consortium name="Lawrence Berkeley National Laboratory"/>
            <person name="Mondo S.J."/>
            <person name="Hensen N."/>
            <person name="Bonometti L."/>
            <person name="Westerberg I."/>
            <person name="Brannstrom I.O."/>
            <person name="Guillou S."/>
            <person name="Cros-Aarteil S."/>
            <person name="Calhoun S."/>
            <person name="Haridas S."/>
            <person name="Kuo A."/>
            <person name="Pangilinan J."/>
            <person name="Riley R."/>
            <person name="Labutti K."/>
            <person name="Andreopoulos B."/>
            <person name="Lipzen A."/>
            <person name="Chen C."/>
            <person name="Yanf M."/>
            <person name="Daum C."/>
            <person name="Ng V."/>
            <person name="Clum A."/>
            <person name="Steindorff A."/>
            <person name="Ohm R."/>
            <person name="Martin F."/>
            <person name="Silar P."/>
            <person name="Natvig D."/>
            <person name="Lalanne C."/>
            <person name="Gautier V."/>
            <person name="Ament-Velasquez S.L."/>
            <person name="Kruys A."/>
            <person name="Hutchinson M.I."/>
            <person name="Powell A.J."/>
            <person name="Barry K."/>
            <person name="Miller A.N."/>
            <person name="Grigoriev I.V."/>
            <person name="Debuchy R."/>
            <person name="Gladieux P."/>
            <person name="Thoren M.H."/>
            <person name="Johannesson H."/>
        </authorList>
    </citation>
    <scope>NUCLEOTIDE SEQUENCE</scope>
    <source>
        <strain evidence="7">CBS 626.80</strain>
    </source>
</reference>
<keyword evidence="3 6" id="KW-1133">Transmembrane helix</keyword>
<gene>
    <name evidence="7" type="ORF">QBC32DRAFT_170853</name>
</gene>
<evidence type="ECO:0000256" key="4">
    <source>
        <dbReference type="ARBA" id="ARBA00023136"/>
    </source>
</evidence>
<dbReference type="AlphaFoldDB" id="A0AAN6NTZ0"/>
<dbReference type="GO" id="GO:0016020">
    <property type="term" value="C:membrane"/>
    <property type="evidence" value="ECO:0007669"/>
    <property type="project" value="UniProtKB-SubCell"/>
</dbReference>
<evidence type="ECO:0000256" key="3">
    <source>
        <dbReference type="ARBA" id="ARBA00022989"/>
    </source>
</evidence>
<sequence>MVQAWRSGSSTARVTTTTDSTTTTPSPVASGSEPPVHPLPRSISAPEPQQPQRNVSYLSRPTLAPPLHSYCGYESPSELEDGYITPDPTNHRPGLPGASSGPSWLNSSTSRRQNGGGNSSPMKASMDDILNKGRNLSKRKVSLRDRITCYQWTWFTMTMATGGVANILYSIPYRSQWLTGVGLFFFFLNLVLFTINCICITLRFLWSAGSFLHSLNDQTESLFVSSIIVSAGTILITICQYGIPNTGPWLLKAMEIIYWIYLSFSFTISACLYLLLWSTTVFPIHTMTPVWVFPAYPLLLTAPYGANLIAASIKSGHTDKINPISIALASVAVQGTGFLISFMICAAFLYRLMTQKLPRDYQRPGVFISIGPGAFTAAGLVQLANSAPDFLPADFLGTQGGVAFSILRILAYMAGIWLWGLSCWFFLVSVGSLWKYLRPEGKSKLQFQMTWFSFVFPNTALVAATEQLGKAFESDGLKIFGCVLTGCIILVWIVVFWRMVECIWRRELLWPKEAED</sequence>
<feature type="transmembrane region" description="Helical" evidence="6">
    <location>
        <begin position="326"/>
        <end position="353"/>
    </location>
</feature>
<keyword evidence="2 6" id="KW-0812">Transmembrane</keyword>
<dbReference type="Pfam" id="PF03595">
    <property type="entry name" value="SLAC1"/>
    <property type="match status" value="1"/>
</dbReference>
<dbReference type="Proteomes" id="UP001303222">
    <property type="component" value="Unassembled WGS sequence"/>
</dbReference>
<feature type="compositionally biased region" description="Low complexity" evidence="5">
    <location>
        <begin position="1"/>
        <end position="32"/>
    </location>
</feature>
<dbReference type="GO" id="GO:0015140">
    <property type="term" value="F:malate transmembrane transporter activity"/>
    <property type="evidence" value="ECO:0007669"/>
    <property type="project" value="InterPro"/>
</dbReference>
<name>A0AAN6NTZ0_9PEZI</name>
<evidence type="ECO:0000256" key="1">
    <source>
        <dbReference type="ARBA" id="ARBA00004141"/>
    </source>
</evidence>
<feature type="transmembrane region" description="Helical" evidence="6">
    <location>
        <begin position="177"/>
        <end position="202"/>
    </location>
</feature>
<evidence type="ECO:0000313" key="7">
    <source>
        <dbReference type="EMBL" id="KAK3951074.1"/>
    </source>
</evidence>
<feature type="compositionally biased region" description="Polar residues" evidence="5">
    <location>
        <begin position="50"/>
        <end position="59"/>
    </location>
</feature>
<dbReference type="Gene3D" id="1.50.10.150">
    <property type="entry name" value="Voltage-dependent anion channel"/>
    <property type="match status" value="1"/>
</dbReference>
<feature type="transmembrane region" description="Helical" evidence="6">
    <location>
        <begin position="404"/>
        <end position="428"/>
    </location>
</feature>
<protein>
    <submittedName>
        <fullName evidence="7">Voltage-dependent anion channel-domain-containing protein</fullName>
    </submittedName>
</protein>
<comment type="caution">
    <text evidence="7">The sequence shown here is derived from an EMBL/GenBank/DDBJ whole genome shotgun (WGS) entry which is preliminary data.</text>
</comment>
<feature type="transmembrane region" description="Helical" evidence="6">
    <location>
        <begin position="449"/>
        <end position="465"/>
    </location>
</feature>
<feature type="region of interest" description="Disordered" evidence="5">
    <location>
        <begin position="1"/>
        <end position="61"/>
    </location>
</feature>
<feature type="transmembrane region" description="Helical" evidence="6">
    <location>
        <begin position="288"/>
        <end position="306"/>
    </location>
</feature>
<feature type="transmembrane region" description="Helical" evidence="6">
    <location>
        <begin position="222"/>
        <end position="244"/>
    </location>
</feature>
<keyword evidence="8" id="KW-1185">Reference proteome</keyword>
<reference evidence="7" key="1">
    <citation type="journal article" date="2023" name="Mol. Phylogenet. Evol.">
        <title>Genome-scale phylogeny and comparative genomics of the fungal order Sordariales.</title>
        <authorList>
            <person name="Hensen N."/>
            <person name="Bonometti L."/>
            <person name="Westerberg I."/>
            <person name="Brannstrom I.O."/>
            <person name="Guillou S."/>
            <person name="Cros-Aarteil S."/>
            <person name="Calhoun S."/>
            <person name="Haridas S."/>
            <person name="Kuo A."/>
            <person name="Mondo S."/>
            <person name="Pangilinan J."/>
            <person name="Riley R."/>
            <person name="LaButti K."/>
            <person name="Andreopoulos B."/>
            <person name="Lipzen A."/>
            <person name="Chen C."/>
            <person name="Yan M."/>
            <person name="Daum C."/>
            <person name="Ng V."/>
            <person name="Clum A."/>
            <person name="Steindorff A."/>
            <person name="Ohm R.A."/>
            <person name="Martin F."/>
            <person name="Silar P."/>
            <person name="Natvig D.O."/>
            <person name="Lalanne C."/>
            <person name="Gautier V."/>
            <person name="Ament-Velasquez S.L."/>
            <person name="Kruys A."/>
            <person name="Hutchinson M.I."/>
            <person name="Powell A.J."/>
            <person name="Barry K."/>
            <person name="Miller A.N."/>
            <person name="Grigoriev I.V."/>
            <person name="Debuchy R."/>
            <person name="Gladieux P."/>
            <person name="Hiltunen Thoren M."/>
            <person name="Johannesson H."/>
        </authorList>
    </citation>
    <scope>NUCLEOTIDE SEQUENCE</scope>
    <source>
        <strain evidence="7">CBS 626.80</strain>
    </source>
</reference>
<dbReference type="CDD" id="cd09317">
    <property type="entry name" value="TDT_Mae1_like"/>
    <property type="match status" value="1"/>
</dbReference>
<feature type="transmembrane region" description="Helical" evidence="6">
    <location>
        <begin position="256"/>
        <end position="276"/>
    </location>
</feature>